<keyword evidence="6 7" id="KW-0975">Bacterial flagellum</keyword>
<accession>A0ABQ5YW72</accession>
<sequence>MSNSIYGIALSGLNAAQAGLATTSNNISNSNTVGYTRQQVVQQARAATSNGDGILVGQGVNVQEVTRMYSDYLNSQLQQASSDAAFYDSKSTMIGKIDASVGDTSSGLSTALSDFFAASQAVSANPADLSARQNFLSTSDALAARFNSLNNVMDGIRTAVNQSVNDSVTKINDAVNQLATLNKQVVAAKSASSTGSSPNDLMDQRDKLISDLAGQVQVTRVNLSDGSVNLFLSNGQPLVVKETPFKLAAQVDPSDPQNLLVGSLATINGQQRLITYDSNTLGTGALSGLLQFRDQELAQYQNTLGTLAAQVGNQVNAVQAAGVDLNNAAGQPIFSFAGSTNGLSNIAKVVSNQYNSTSNPTNASITQVNYSKLTGVDYEVRIIGGAPQYREAGSTQAFQPVPVVAGSYQIQDAKGAAILSFNLSNAAPSEGDSFVLMPSRDGAANIQLSLKDPSAIAASSTTNPSVGNNENMLAMNNLQSTRLLNQANGASGVSISDAFNQLVSKVGNKVREIKVAGEAKNAVLSQITQQTDSLSGVNMDEEAANLIKYQQAYQASSKVISLSKDLFNQILSIFN</sequence>
<dbReference type="InterPro" id="IPR010930">
    <property type="entry name" value="Flg_bb/hook_C_dom"/>
</dbReference>
<dbReference type="SUPFAM" id="SSF64518">
    <property type="entry name" value="Phase 1 flagellin"/>
    <property type="match status" value="1"/>
</dbReference>
<reference evidence="12" key="1">
    <citation type="journal article" date="2019" name="Int. J. Syst. Evol. Microbiol.">
        <title>The Global Catalogue of Microorganisms (GCM) 10K type strain sequencing project: providing services to taxonomists for standard genome sequencing and annotation.</title>
        <authorList>
            <consortium name="The Broad Institute Genomics Platform"/>
            <consortium name="The Broad Institute Genome Sequencing Center for Infectious Disease"/>
            <person name="Wu L."/>
            <person name="Ma J."/>
        </authorList>
    </citation>
    <scope>NUCLEOTIDE SEQUENCE [LARGE SCALE GENOMIC DNA]</scope>
    <source>
        <strain evidence="12">NBRC 105857</strain>
    </source>
</reference>
<evidence type="ECO:0000313" key="11">
    <source>
        <dbReference type="EMBL" id="GLR26732.1"/>
    </source>
</evidence>
<dbReference type="Pfam" id="PF00460">
    <property type="entry name" value="Flg_bb_rod"/>
    <property type="match status" value="1"/>
</dbReference>
<organism evidence="11 12">
    <name type="scientific">Limnobacter litoralis</name>
    <dbReference type="NCBI Taxonomy" id="481366"/>
    <lineage>
        <taxon>Bacteria</taxon>
        <taxon>Pseudomonadati</taxon>
        <taxon>Pseudomonadota</taxon>
        <taxon>Betaproteobacteria</taxon>
        <taxon>Burkholderiales</taxon>
        <taxon>Burkholderiaceae</taxon>
        <taxon>Limnobacter</taxon>
    </lineage>
</organism>
<dbReference type="PROSITE" id="PS00588">
    <property type="entry name" value="FLAGELLA_BB_ROD"/>
    <property type="match status" value="1"/>
</dbReference>
<name>A0ABQ5YW72_9BURK</name>
<dbReference type="Pfam" id="PF22638">
    <property type="entry name" value="FlgK_D1"/>
    <property type="match status" value="1"/>
</dbReference>
<feature type="domain" description="Flagellar hook-associated protein FlgK helical" evidence="10">
    <location>
        <begin position="95"/>
        <end position="334"/>
    </location>
</feature>
<dbReference type="RefSeq" id="WP_284281384.1">
    <property type="nucleotide sequence ID" value="NZ_BSOJ01000017.1"/>
</dbReference>
<gene>
    <name evidence="7 11" type="primary">flgK</name>
    <name evidence="11" type="ORF">GCM10007875_18220</name>
</gene>
<dbReference type="Proteomes" id="UP001156664">
    <property type="component" value="Unassembled WGS sequence"/>
</dbReference>
<comment type="similarity">
    <text evidence="3 7">Belongs to the flagella basal body rod proteins family.</text>
</comment>
<dbReference type="PANTHER" id="PTHR30033">
    <property type="entry name" value="FLAGELLAR HOOK-ASSOCIATED PROTEIN 1"/>
    <property type="match status" value="1"/>
</dbReference>
<proteinExistence type="inferred from homology"/>
<keyword evidence="5 7" id="KW-0964">Secreted</keyword>
<keyword evidence="11" id="KW-0966">Cell projection</keyword>
<evidence type="ECO:0000259" key="9">
    <source>
        <dbReference type="Pfam" id="PF06429"/>
    </source>
</evidence>
<dbReference type="Pfam" id="PF06429">
    <property type="entry name" value="Flg_bbr_C"/>
    <property type="match status" value="1"/>
</dbReference>
<dbReference type="InterPro" id="IPR001444">
    <property type="entry name" value="Flag_bb_rod_N"/>
</dbReference>
<evidence type="ECO:0000259" key="10">
    <source>
        <dbReference type="Pfam" id="PF22638"/>
    </source>
</evidence>
<keyword evidence="12" id="KW-1185">Reference proteome</keyword>
<dbReference type="PANTHER" id="PTHR30033:SF1">
    <property type="entry name" value="FLAGELLAR HOOK-ASSOCIATED PROTEIN 1"/>
    <property type="match status" value="1"/>
</dbReference>
<evidence type="ECO:0000256" key="7">
    <source>
        <dbReference type="RuleBase" id="RU362065"/>
    </source>
</evidence>
<evidence type="ECO:0000256" key="6">
    <source>
        <dbReference type="ARBA" id="ARBA00023143"/>
    </source>
</evidence>
<evidence type="ECO:0000256" key="1">
    <source>
        <dbReference type="ARBA" id="ARBA00004365"/>
    </source>
</evidence>
<evidence type="ECO:0000256" key="5">
    <source>
        <dbReference type="ARBA" id="ARBA00022525"/>
    </source>
</evidence>
<evidence type="ECO:0000256" key="2">
    <source>
        <dbReference type="ARBA" id="ARBA00004613"/>
    </source>
</evidence>
<dbReference type="EMBL" id="BSOJ01000017">
    <property type="protein sequence ID" value="GLR26732.1"/>
    <property type="molecule type" value="Genomic_DNA"/>
</dbReference>
<dbReference type="InterPro" id="IPR002371">
    <property type="entry name" value="FlgK"/>
</dbReference>
<dbReference type="PRINTS" id="PR01005">
    <property type="entry name" value="FLGHOOKAP1"/>
</dbReference>
<dbReference type="InterPro" id="IPR019776">
    <property type="entry name" value="Flagellar_basal_body_rod_CS"/>
</dbReference>
<evidence type="ECO:0000256" key="4">
    <source>
        <dbReference type="ARBA" id="ARBA00016244"/>
    </source>
</evidence>
<feature type="domain" description="Flagellar basal-body/hook protein C-terminal" evidence="9">
    <location>
        <begin position="531"/>
        <end position="572"/>
    </location>
</feature>
<keyword evidence="11" id="KW-0282">Flagellum</keyword>
<protein>
    <recommendedName>
        <fullName evidence="4 7">Flagellar hook-associated protein 1</fullName>
        <shortName evidence="7">HAP1</shortName>
    </recommendedName>
</protein>
<evidence type="ECO:0000259" key="8">
    <source>
        <dbReference type="Pfam" id="PF00460"/>
    </source>
</evidence>
<comment type="caution">
    <text evidence="11">The sequence shown here is derived from an EMBL/GenBank/DDBJ whole genome shotgun (WGS) entry which is preliminary data.</text>
</comment>
<dbReference type="NCBIfam" id="TIGR02492">
    <property type="entry name" value="flgK_ends"/>
    <property type="match status" value="1"/>
</dbReference>
<comment type="subcellular location">
    <subcellularLocation>
        <location evidence="1 7">Bacterial flagellum</location>
    </subcellularLocation>
    <subcellularLocation>
        <location evidence="2 7">Secreted</location>
    </subcellularLocation>
</comment>
<evidence type="ECO:0000313" key="12">
    <source>
        <dbReference type="Proteomes" id="UP001156664"/>
    </source>
</evidence>
<keyword evidence="11" id="KW-0969">Cilium</keyword>
<feature type="domain" description="Flagellar basal body rod protein N-terminal" evidence="8">
    <location>
        <begin position="9"/>
        <end position="36"/>
    </location>
</feature>
<dbReference type="InterPro" id="IPR053927">
    <property type="entry name" value="FlgK_helical"/>
</dbReference>
<evidence type="ECO:0000256" key="3">
    <source>
        <dbReference type="ARBA" id="ARBA00009677"/>
    </source>
</evidence>